<dbReference type="PANTHER" id="PTHR33630:SF13">
    <property type="entry name" value="ACETYLXYLAN ESTERASE"/>
    <property type="match status" value="1"/>
</dbReference>
<evidence type="ECO:0000313" key="4">
    <source>
        <dbReference type="Proteomes" id="UP000266188"/>
    </source>
</evidence>
<organism evidence="3 4">
    <name type="scientific">Aspergillus sclerotialis</name>
    <dbReference type="NCBI Taxonomy" id="2070753"/>
    <lineage>
        <taxon>Eukaryota</taxon>
        <taxon>Fungi</taxon>
        <taxon>Dikarya</taxon>
        <taxon>Ascomycota</taxon>
        <taxon>Pezizomycotina</taxon>
        <taxon>Eurotiomycetes</taxon>
        <taxon>Eurotiomycetidae</taxon>
        <taxon>Eurotiales</taxon>
        <taxon>Aspergillaceae</taxon>
        <taxon>Aspergillus</taxon>
        <taxon>Aspergillus subgen. Polypaecilum</taxon>
    </lineage>
</organism>
<dbReference type="GO" id="GO:0052689">
    <property type="term" value="F:carboxylic ester hydrolase activity"/>
    <property type="evidence" value="ECO:0007669"/>
    <property type="project" value="UniProtKB-ARBA"/>
</dbReference>
<dbReference type="InterPro" id="IPR000675">
    <property type="entry name" value="Cutinase/axe"/>
</dbReference>
<gene>
    <name evidence="3" type="ORF">PHISCL_00513</name>
</gene>
<dbReference type="Proteomes" id="UP000266188">
    <property type="component" value="Unassembled WGS sequence"/>
</dbReference>
<accession>A0A3A2ZWV0</accession>
<dbReference type="PANTHER" id="PTHR33630">
    <property type="entry name" value="CUTINASE RV1984C-RELATED-RELATED"/>
    <property type="match status" value="1"/>
</dbReference>
<keyword evidence="1" id="KW-0378">Hydrolase</keyword>
<dbReference type="Gene3D" id="3.40.50.1820">
    <property type="entry name" value="alpha/beta hydrolase"/>
    <property type="match status" value="1"/>
</dbReference>
<keyword evidence="4" id="KW-1185">Reference proteome</keyword>
<evidence type="ECO:0000313" key="3">
    <source>
        <dbReference type="EMBL" id="RJE27160.1"/>
    </source>
</evidence>
<protein>
    <recommendedName>
        <fullName evidence="5">Acetylxylan esterase</fullName>
    </recommendedName>
</protein>
<evidence type="ECO:0008006" key="5">
    <source>
        <dbReference type="Google" id="ProtNLM"/>
    </source>
</evidence>
<dbReference type="SMART" id="SM01110">
    <property type="entry name" value="Cutinase"/>
    <property type="match status" value="1"/>
</dbReference>
<reference evidence="4" key="1">
    <citation type="submission" date="2017-02" db="EMBL/GenBank/DDBJ databases">
        <authorList>
            <person name="Tafer H."/>
            <person name="Lopandic K."/>
        </authorList>
    </citation>
    <scope>NUCLEOTIDE SEQUENCE [LARGE SCALE GENOMIC DNA]</scope>
    <source>
        <strain evidence="4">CBS 366.77</strain>
    </source>
</reference>
<dbReference type="Pfam" id="PF01083">
    <property type="entry name" value="Cutinase"/>
    <property type="match status" value="1"/>
</dbReference>
<sequence>MLLILASLLSLSIASPLSERQSCPNIHIFGARETTAPAGYGSSGTVVNAVLNAYPGSTAEAINYPACGGQSSCGGASYSSSVHSGINAVASAVNSFNSKCPDTELVLGGEIMDVALCGGGDPNQGFTDTSVQLSSSAVNMVKAAIFMGDPMWVAGLPYGVGTCRAGGFDARPSGFSCPSASKIQSYCDASDPYCCNGNNANTHQGYGSEYGQDALAFIKAEMILEMGMAGQCLGGDSAEVKDTLVLLPAKVRIPVISLISGTHNASKHMAKQVSQQRTQPQVTSVKIAMFKLRSSETVKITESIRGSGLKGTRNEI</sequence>
<dbReference type="AlphaFoldDB" id="A0A3A2ZWV0"/>
<evidence type="ECO:0000256" key="2">
    <source>
        <dbReference type="ARBA" id="ARBA00023157"/>
    </source>
</evidence>
<comment type="caution">
    <text evidence="3">The sequence shown here is derived from an EMBL/GenBank/DDBJ whole genome shotgun (WGS) entry which is preliminary data.</text>
</comment>
<proteinExistence type="predicted"/>
<keyword evidence="2" id="KW-1015">Disulfide bond</keyword>
<dbReference type="EMBL" id="MVGC01000008">
    <property type="protein sequence ID" value="RJE27160.1"/>
    <property type="molecule type" value="Genomic_DNA"/>
</dbReference>
<name>A0A3A2ZWV0_9EURO</name>
<dbReference type="STRING" id="2070753.A0A3A2ZWV0"/>
<dbReference type="SUPFAM" id="SSF53474">
    <property type="entry name" value="alpha/beta-Hydrolases"/>
    <property type="match status" value="1"/>
</dbReference>
<dbReference type="OrthoDB" id="2586582at2759"/>
<dbReference type="InterPro" id="IPR029058">
    <property type="entry name" value="AB_hydrolase_fold"/>
</dbReference>
<evidence type="ECO:0000256" key="1">
    <source>
        <dbReference type="ARBA" id="ARBA00022801"/>
    </source>
</evidence>